<dbReference type="Proteomes" id="UP000280228">
    <property type="component" value="Chromosome"/>
</dbReference>
<dbReference type="NCBIfam" id="TIGR00619">
    <property type="entry name" value="sbcd"/>
    <property type="match status" value="1"/>
</dbReference>
<name>A0A3A9NE02_MORCA</name>
<evidence type="ECO:0000313" key="10">
    <source>
        <dbReference type="EMBL" id="AZQ94111.1"/>
    </source>
</evidence>
<evidence type="ECO:0000313" key="12">
    <source>
        <dbReference type="Proteomes" id="UP000268436"/>
    </source>
</evidence>
<evidence type="ECO:0000256" key="4">
    <source>
        <dbReference type="ARBA" id="ARBA00022722"/>
    </source>
</evidence>
<dbReference type="Pfam" id="PF12320">
    <property type="entry name" value="SbcD_C"/>
    <property type="match status" value="1"/>
</dbReference>
<evidence type="ECO:0000259" key="8">
    <source>
        <dbReference type="Pfam" id="PF00149"/>
    </source>
</evidence>
<gene>
    <name evidence="7 10" type="primary">sbcD</name>
    <name evidence="10" type="ORF">EJK53_1477</name>
    <name evidence="11" type="ORF">EJK54_1874</name>
</gene>
<dbReference type="Pfam" id="PF00149">
    <property type="entry name" value="Metallophos"/>
    <property type="match status" value="1"/>
</dbReference>
<comment type="subunit">
    <text evidence="2 7">Heterodimer of SbcC and SbcD.</text>
</comment>
<dbReference type="GO" id="GO:0006260">
    <property type="term" value="P:DNA replication"/>
    <property type="evidence" value="ECO:0007669"/>
    <property type="project" value="UniProtKB-KW"/>
</dbReference>
<dbReference type="RefSeq" id="WP_003660318.1">
    <property type="nucleotide sequence ID" value="NZ_CP008804.1"/>
</dbReference>
<dbReference type="Proteomes" id="UP000268436">
    <property type="component" value="Unassembled WGS sequence"/>
</dbReference>
<dbReference type="GO" id="GO:0004519">
    <property type="term" value="F:endonuclease activity"/>
    <property type="evidence" value="ECO:0007669"/>
    <property type="project" value="UniProtKB-KW"/>
</dbReference>
<evidence type="ECO:0000256" key="5">
    <source>
        <dbReference type="ARBA" id="ARBA00022801"/>
    </source>
</evidence>
<dbReference type="InterPro" id="IPR050535">
    <property type="entry name" value="DNA_Repair-Maintenance_Comp"/>
</dbReference>
<protein>
    <recommendedName>
        <fullName evidence="3 7">Nuclease SbcCD subunit D</fullName>
    </recommendedName>
</protein>
<keyword evidence="7" id="KW-0255">Endonuclease</keyword>
<dbReference type="InterPro" id="IPR026843">
    <property type="entry name" value="SbcD_C"/>
</dbReference>
<organism evidence="10 13">
    <name type="scientific">Moraxella catarrhalis</name>
    <name type="common">Branhamella catarrhalis</name>
    <dbReference type="NCBI Taxonomy" id="480"/>
    <lineage>
        <taxon>Bacteria</taxon>
        <taxon>Pseudomonadati</taxon>
        <taxon>Pseudomonadota</taxon>
        <taxon>Gammaproteobacteria</taxon>
        <taxon>Moraxellales</taxon>
        <taxon>Moraxellaceae</taxon>
        <taxon>Moraxella</taxon>
    </lineage>
</organism>
<comment type="similarity">
    <text evidence="1 7">Belongs to the SbcD family.</text>
</comment>
<sequence>MTQDRCLRSFFDNLATVMTIFKTHLTHQSPIVPALPKPKDSLRLLHTSDWHLGKLLYNQSRYDEFAKFLDWLIEALILHQVDILIIAGDIFDTMTPSNRAEYLYHHFLASAFKNHIQHIIIVAGNHDSPTSLQKTKEVLGVLNTHVIGSVSQDKSDELIVLTDDVGIPSAIVMAVPYIRDRDVRSGIDANSIHQKNQLLLEGVAEYYHSLTNLAKDKQQAVYHTHQKTIPIIATGHLYAAGAAVSSTDDGMRDIQIGTLGQISSQIFDDAIDYVALGHIHAAQKVGQKNHIRYSGSPIAMGFGEIGRHKQVLIVDLPLNKSVPISKLPKNDDLHGENQDNNAISIHSLPVPIFHSLAKICGDMAFITNAIDTLKTHDEPIWLEIEYVGDTLVANLKQHISNLLEGSNIAAISIKNKAIHQGSLKLHTPTLNLETLDEMDIFYQRLDKENLNQDEKNDLIGAYQELIKAIQETDHKAV</sequence>
<dbReference type="OMA" id="LGHLHGC"/>
<keyword evidence="7" id="KW-0233">DNA recombination</keyword>
<dbReference type="Gene3D" id="3.60.21.10">
    <property type="match status" value="1"/>
</dbReference>
<evidence type="ECO:0000259" key="9">
    <source>
        <dbReference type="Pfam" id="PF12320"/>
    </source>
</evidence>
<dbReference type="GO" id="GO:0006310">
    <property type="term" value="P:DNA recombination"/>
    <property type="evidence" value="ECO:0007669"/>
    <property type="project" value="UniProtKB-KW"/>
</dbReference>
<dbReference type="EMBL" id="RYER01000013">
    <property type="protein sequence ID" value="RUO17223.1"/>
    <property type="molecule type" value="Genomic_DNA"/>
</dbReference>
<keyword evidence="5 7" id="KW-0378">Hydrolase</keyword>
<dbReference type="EMBL" id="CP034662">
    <property type="protein sequence ID" value="AZQ94111.1"/>
    <property type="molecule type" value="Genomic_DNA"/>
</dbReference>
<evidence type="ECO:0000256" key="6">
    <source>
        <dbReference type="ARBA" id="ARBA00022839"/>
    </source>
</evidence>
<keyword evidence="12" id="KW-1185">Reference proteome</keyword>
<keyword evidence="6 7" id="KW-0269">Exonuclease</keyword>
<dbReference type="PANTHER" id="PTHR30337:SF0">
    <property type="entry name" value="NUCLEASE SBCCD SUBUNIT D"/>
    <property type="match status" value="1"/>
</dbReference>
<dbReference type="GO" id="GO:0008408">
    <property type="term" value="F:3'-5' exonuclease activity"/>
    <property type="evidence" value="ECO:0007669"/>
    <property type="project" value="InterPro"/>
</dbReference>
<evidence type="ECO:0000313" key="11">
    <source>
        <dbReference type="EMBL" id="RUO17223.1"/>
    </source>
</evidence>
<dbReference type="InterPro" id="IPR041796">
    <property type="entry name" value="Mre11_N"/>
</dbReference>
<keyword evidence="7" id="KW-0235">DNA replication</keyword>
<dbReference type="Gene3D" id="3.30.160.720">
    <property type="match status" value="1"/>
</dbReference>
<comment type="function">
    <text evidence="7">SbcCD cleaves DNA hairpin structures. These structures can inhibit DNA replication and are intermediates in certain DNA recombination reactions. The complex acts as a 3'-&gt;5' double strand exonuclease that can open hairpins. It also has a 5' single-strand endonuclease activity.</text>
</comment>
<dbReference type="CDD" id="cd00840">
    <property type="entry name" value="MPP_Mre11_N"/>
    <property type="match status" value="1"/>
</dbReference>
<reference evidence="12 13" key="1">
    <citation type="submission" date="2018-12" db="EMBL/GenBank/DDBJ databases">
        <title>Persistence of Moraxella catarrhalis in Chronic Obstructive Pulmonary Disease and Regulation of the Hag/MID Adhesin.</title>
        <authorList>
            <person name="Murphy T."/>
            <person name="Zhao X."/>
            <person name="Vyas G."/>
            <person name="Aluvathingal J."/>
            <person name="Nadendla S."/>
            <person name="Tallon L."/>
            <person name="Tettelin H."/>
        </authorList>
    </citation>
    <scope>NUCLEOTIDE SEQUENCE [LARGE SCALE GENOMIC DNA]</scope>
    <source>
        <strain evidence="11 12">173P27B1</strain>
        <strain evidence="10 13">46P58B1</strain>
    </source>
</reference>
<evidence type="ECO:0000256" key="3">
    <source>
        <dbReference type="ARBA" id="ARBA00013365"/>
    </source>
</evidence>
<dbReference type="InterPro" id="IPR004843">
    <property type="entry name" value="Calcineurin-like_PHP"/>
</dbReference>
<evidence type="ECO:0000313" key="13">
    <source>
        <dbReference type="Proteomes" id="UP000280228"/>
    </source>
</evidence>
<evidence type="ECO:0000256" key="1">
    <source>
        <dbReference type="ARBA" id="ARBA00010555"/>
    </source>
</evidence>
<dbReference type="AlphaFoldDB" id="A0A3A9NE02"/>
<accession>A0A3A9NE02</accession>
<dbReference type="PANTHER" id="PTHR30337">
    <property type="entry name" value="COMPONENT OF ATP-DEPENDENT DSDNA EXONUCLEASE"/>
    <property type="match status" value="1"/>
</dbReference>
<keyword evidence="4 7" id="KW-0540">Nuclease</keyword>
<evidence type="ECO:0000256" key="7">
    <source>
        <dbReference type="RuleBase" id="RU363069"/>
    </source>
</evidence>
<dbReference type="InterPro" id="IPR029052">
    <property type="entry name" value="Metallo-depent_PP-like"/>
</dbReference>
<proteinExistence type="inferred from homology"/>
<feature type="domain" description="Nuclease SbcCD subunit D C-terminal" evidence="9">
    <location>
        <begin position="353"/>
        <end position="448"/>
    </location>
</feature>
<feature type="domain" description="Calcineurin-like phosphoesterase" evidence="8">
    <location>
        <begin position="42"/>
        <end position="281"/>
    </location>
</feature>
<dbReference type="InterPro" id="IPR004593">
    <property type="entry name" value="SbcD"/>
</dbReference>
<dbReference type="SUPFAM" id="SSF56300">
    <property type="entry name" value="Metallo-dependent phosphatases"/>
    <property type="match status" value="1"/>
</dbReference>
<evidence type="ECO:0000256" key="2">
    <source>
        <dbReference type="ARBA" id="ARBA00011322"/>
    </source>
</evidence>